<organism evidence="7 8">
    <name type="scientific">Ferrovibrio xuzhouensis</name>
    <dbReference type="NCBI Taxonomy" id="1576914"/>
    <lineage>
        <taxon>Bacteria</taxon>
        <taxon>Pseudomonadati</taxon>
        <taxon>Pseudomonadota</taxon>
        <taxon>Alphaproteobacteria</taxon>
        <taxon>Rhodospirillales</taxon>
        <taxon>Rhodospirillaceae</taxon>
        <taxon>Ferrovibrio</taxon>
    </lineage>
</organism>
<feature type="transmembrane region" description="Helical" evidence="6">
    <location>
        <begin position="25"/>
        <end position="43"/>
    </location>
</feature>
<dbReference type="Pfam" id="PF09678">
    <property type="entry name" value="Caa3_CtaG"/>
    <property type="match status" value="2"/>
</dbReference>
<sequence>MAIAFLTYATGADRPTPAIMTWSSWRLAPALFLILLLLAALYINGIRRQGMNRSGLRRAGLFLSGLAVILFALDSPVSTVADGLFAAHQLQFLLLRITAPMLLALSWPQQDLIGGLPAPIRKRLSGRAPKYGIPSLMIGLTSNVVVTGAVFIALMYVWHVPSLHQLAVQNVFVHRILHTTFILSGIAFWFRILDRKAPRSAIDIDDSDGRWTSRLQGWRRYGPAYGVRLMMLWLVILSNILLGSYMALKSAPLYATYGTGTRLLSYSPLADEQIGGVIIWIPSSLLCLIAILLVVHMWGLHEERLNGERLLNPGSNSAALLYPTTGAGLIARARGKNRAMAAGFSLFVLMVFITAILVAILYTTKGFGVAD</sequence>
<dbReference type="Proteomes" id="UP001595711">
    <property type="component" value="Unassembled WGS sequence"/>
</dbReference>
<feature type="transmembrane region" description="Helical" evidence="6">
    <location>
        <begin position="339"/>
        <end position="362"/>
    </location>
</feature>
<evidence type="ECO:0000313" key="7">
    <source>
        <dbReference type="EMBL" id="MFC3674985.1"/>
    </source>
</evidence>
<evidence type="ECO:0000256" key="1">
    <source>
        <dbReference type="ARBA" id="ARBA00004651"/>
    </source>
</evidence>
<keyword evidence="4 6" id="KW-1133">Transmembrane helix</keyword>
<keyword evidence="8" id="KW-1185">Reference proteome</keyword>
<feature type="transmembrane region" description="Helical" evidence="6">
    <location>
        <begin position="171"/>
        <end position="190"/>
    </location>
</feature>
<evidence type="ECO:0000313" key="8">
    <source>
        <dbReference type="Proteomes" id="UP001595711"/>
    </source>
</evidence>
<name>A0ABV7VC62_9PROT</name>
<protein>
    <submittedName>
        <fullName evidence="7">Cytochrome c oxidase assembly protein</fullName>
    </submittedName>
</protein>
<accession>A0ABV7VC62</accession>
<reference evidence="8" key="1">
    <citation type="journal article" date="2019" name="Int. J. Syst. Evol. Microbiol.">
        <title>The Global Catalogue of Microorganisms (GCM) 10K type strain sequencing project: providing services to taxonomists for standard genome sequencing and annotation.</title>
        <authorList>
            <consortium name="The Broad Institute Genomics Platform"/>
            <consortium name="The Broad Institute Genome Sequencing Center for Infectious Disease"/>
            <person name="Wu L."/>
            <person name="Ma J."/>
        </authorList>
    </citation>
    <scope>NUCLEOTIDE SEQUENCE [LARGE SCALE GENOMIC DNA]</scope>
    <source>
        <strain evidence="8">KCTC 42182</strain>
    </source>
</reference>
<comment type="caution">
    <text evidence="7">The sequence shown here is derived from an EMBL/GenBank/DDBJ whole genome shotgun (WGS) entry which is preliminary data.</text>
</comment>
<feature type="transmembrane region" description="Helical" evidence="6">
    <location>
        <begin position="55"/>
        <end position="73"/>
    </location>
</feature>
<feature type="transmembrane region" description="Helical" evidence="6">
    <location>
        <begin position="85"/>
        <end position="105"/>
    </location>
</feature>
<dbReference type="InterPro" id="IPR019108">
    <property type="entry name" value="Caa3_assmbl_CtaG-rel"/>
</dbReference>
<feature type="transmembrane region" description="Helical" evidence="6">
    <location>
        <begin position="277"/>
        <end position="300"/>
    </location>
</feature>
<evidence type="ECO:0000256" key="6">
    <source>
        <dbReference type="SAM" id="Phobius"/>
    </source>
</evidence>
<keyword evidence="5 6" id="KW-0472">Membrane</keyword>
<dbReference type="EMBL" id="JBHRYJ010000001">
    <property type="protein sequence ID" value="MFC3674985.1"/>
    <property type="molecule type" value="Genomic_DNA"/>
</dbReference>
<evidence type="ECO:0000256" key="5">
    <source>
        <dbReference type="ARBA" id="ARBA00023136"/>
    </source>
</evidence>
<proteinExistence type="predicted"/>
<feature type="transmembrane region" description="Helical" evidence="6">
    <location>
        <begin position="131"/>
        <end position="159"/>
    </location>
</feature>
<comment type="subcellular location">
    <subcellularLocation>
        <location evidence="1">Cell membrane</location>
        <topology evidence="1">Multi-pass membrane protein</topology>
    </subcellularLocation>
</comment>
<evidence type="ECO:0000256" key="2">
    <source>
        <dbReference type="ARBA" id="ARBA00022475"/>
    </source>
</evidence>
<evidence type="ECO:0000256" key="4">
    <source>
        <dbReference type="ARBA" id="ARBA00022989"/>
    </source>
</evidence>
<keyword evidence="3 6" id="KW-0812">Transmembrane</keyword>
<feature type="transmembrane region" description="Helical" evidence="6">
    <location>
        <begin position="229"/>
        <end position="248"/>
    </location>
</feature>
<evidence type="ECO:0000256" key="3">
    <source>
        <dbReference type="ARBA" id="ARBA00022692"/>
    </source>
</evidence>
<gene>
    <name evidence="7" type="ORF">ACFOOQ_05470</name>
</gene>
<keyword evidence="2" id="KW-1003">Cell membrane</keyword>